<gene>
    <name evidence="2" type="ORF">E2C01_076546</name>
</gene>
<proteinExistence type="predicted"/>
<feature type="region of interest" description="Disordered" evidence="1">
    <location>
        <begin position="1"/>
        <end position="22"/>
    </location>
</feature>
<comment type="caution">
    <text evidence="2">The sequence shown here is derived from an EMBL/GenBank/DDBJ whole genome shotgun (WGS) entry which is preliminary data.</text>
</comment>
<evidence type="ECO:0000256" key="1">
    <source>
        <dbReference type="SAM" id="MobiDB-lite"/>
    </source>
</evidence>
<protein>
    <submittedName>
        <fullName evidence="2">Uncharacterized protein</fullName>
    </submittedName>
</protein>
<sequence length="38" mass="4162">MNHCPRRARPSSLSSSTPCGWTSRNTLPWTSTCTAGPR</sequence>
<evidence type="ECO:0000313" key="2">
    <source>
        <dbReference type="EMBL" id="MPC81907.1"/>
    </source>
</evidence>
<reference evidence="2" key="1">
    <citation type="submission" date="2019-05" db="EMBL/GenBank/DDBJ databases">
        <title>Another draft genome of Portunus trituberculatus and its Hox gene families provides insights of decapod evolution.</title>
        <authorList>
            <person name="Jeong J.-H."/>
            <person name="Song I."/>
            <person name="Kim S."/>
            <person name="Choi T."/>
            <person name="Kim D."/>
            <person name="Ryu S."/>
            <person name="Kim W."/>
        </authorList>
    </citation>
    <scope>NUCLEOTIDE SEQUENCE [LARGE SCALE GENOMIC DNA]</scope>
    <source>
        <tissue evidence="2">Muscle</tissue>
    </source>
</reference>
<organism evidence="2 3">
    <name type="scientific">Portunus trituberculatus</name>
    <name type="common">Swimming crab</name>
    <name type="synonym">Neptunus trituberculatus</name>
    <dbReference type="NCBI Taxonomy" id="210409"/>
    <lineage>
        <taxon>Eukaryota</taxon>
        <taxon>Metazoa</taxon>
        <taxon>Ecdysozoa</taxon>
        <taxon>Arthropoda</taxon>
        <taxon>Crustacea</taxon>
        <taxon>Multicrustacea</taxon>
        <taxon>Malacostraca</taxon>
        <taxon>Eumalacostraca</taxon>
        <taxon>Eucarida</taxon>
        <taxon>Decapoda</taxon>
        <taxon>Pleocyemata</taxon>
        <taxon>Brachyura</taxon>
        <taxon>Eubrachyura</taxon>
        <taxon>Portunoidea</taxon>
        <taxon>Portunidae</taxon>
        <taxon>Portuninae</taxon>
        <taxon>Portunus</taxon>
    </lineage>
</organism>
<evidence type="ECO:0000313" key="3">
    <source>
        <dbReference type="Proteomes" id="UP000324222"/>
    </source>
</evidence>
<accession>A0A5B7IK11</accession>
<dbReference type="EMBL" id="VSRR010058356">
    <property type="protein sequence ID" value="MPC81907.1"/>
    <property type="molecule type" value="Genomic_DNA"/>
</dbReference>
<keyword evidence="3" id="KW-1185">Reference proteome</keyword>
<dbReference type="AlphaFoldDB" id="A0A5B7IK11"/>
<name>A0A5B7IK11_PORTR</name>
<dbReference type="Proteomes" id="UP000324222">
    <property type="component" value="Unassembled WGS sequence"/>
</dbReference>